<keyword evidence="1" id="KW-0472">Membrane</keyword>
<protein>
    <submittedName>
        <fullName evidence="2">Uncharacterized protein</fullName>
    </submittedName>
</protein>
<accession>X1KCT5</accession>
<dbReference type="EMBL" id="BARU01037441">
    <property type="protein sequence ID" value="GAH87974.1"/>
    <property type="molecule type" value="Genomic_DNA"/>
</dbReference>
<organism evidence="2">
    <name type="scientific">marine sediment metagenome</name>
    <dbReference type="NCBI Taxonomy" id="412755"/>
    <lineage>
        <taxon>unclassified sequences</taxon>
        <taxon>metagenomes</taxon>
        <taxon>ecological metagenomes</taxon>
    </lineage>
</organism>
<reference evidence="2" key="1">
    <citation type="journal article" date="2014" name="Front. Microbiol.">
        <title>High frequency of phylogenetically diverse reductive dehalogenase-homologous genes in deep subseafloor sedimentary metagenomes.</title>
        <authorList>
            <person name="Kawai M."/>
            <person name="Futagami T."/>
            <person name="Toyoda A."/>
            <person name="Takaki Y."/>
            <person name="Nishi S."/>
            <person name="Hori S."/>
            <person name="Arai W."/>
            <person name="Tsubouchi T."/>
            <person name="Morono Y."/>
            <person name="Uchiyama I."/>
            <person name="Ito T."/>
            <person name="Fujiyama A."/>
            <person name="Inagaki F."/>
            <person name="Takami H."/>
        </authorList>
    </citation>
    <scope>NUCLEOTIDE SEQUENCE</scope>
    <source>
        <strain evidence="2">Expedition CK06-06</strain>
    </source>
</reference>
<dbReference type="AlphaFoldDB" id="X1KCT5"/>
<gene>
    <name evidence="2" type="ORF">S03H2_58342</name>
</gene>
<evidence type="ECO:0000256" key="1">
    <source>
        <dbReference type="SAM" id="Phobius"/>
    </source>
</evidence>
<keyword evidence="1" id="KW-1133">Transmembrane helix</keyword>
<evidence type="ECO:0000313" key="2">
    <source>
        <dbReference type="EMBL" id="GAH87974.1"/>
    </source>
</evidence>
<name>X1KCT5_9ZZZZ</name>
<feature type="non-terminal residue" evidence="2">
    <location>
        <position position="1"/>
    </location>
</feature>
<comment type="caution">
    <text evidence="2">The sequence shown here is derived from an EMBL/GenBank/DDBJ whole genome shotgun (WGS) entry which is preliminary data.</text>
</comment>
<feature type="transmembrane region" description="Helical" evidence="1">
    <location>
        <begin position="12"/>
        <end position="34"/>
    </location>
</feature>
<keyword evidence="1" id="KW-0812">Transmembrane</keyword>
<proteinExistence type="predicted"/>
<sequence>TKFRKTSIALIFYRVGTIVVLGGMIYVIVTHFIALG</sequence>